<evidence type="ECO:0000313" key="2">
    <source>
        <dbReference type="Proteomes" id="UP000093903"/>
    </source>
</evidence>
<protein>
    <submittedName>
        <fullName evidence="1">Uncharacterized protein</fullName>
    </submittedName>
</protein>
<dbReference type="EMBL" id="LYXA01000001">
    <property type="protein sequence ID" value="OBU76727.1"/>
    <property type="molecule type" value="Genomic_DNA"/>
</dbReference>
<evidence type="ECO:0000313" key="1">
    <source>
        <dbReference type="EMBL" id="OBU76727.1"/>
    </source>
</evidence>
<sequence>MTTGWAKPVQFAVTNVPQNEPAAAGAYIGSITHVNILLKFFMLRENLSQVKWLVTTAFVYTGNLI</sequence>
<dbReference type="Proteomes" id="UP000093903">
    <property type="component" value="Unassembled WGS sequence"/>
</dbReference>
<comment type="caution">
    <text evidence="1">The sequence shown here is derived from an EMBL/GenBank/DDBJ whole genome shotgun (WGS) entry which is preliminary data.</text>
</comment>
<name>A0A853MGK5_9CYAN</name>
<accession>A0A853MGK5</accession>
<dbReference type="AlphaFoldDB" id="A0A853MGK5"/>
<reference evidence="1 2" key="1">
    <citation type="submission" date="2016-05" db="EMBL/GenBank/DDBJ databases">
        <title>First complete genome of the cyanobacterium Cylindrospermopsis raciborskii CS505, containing a circular chromosome and a single extrachromosomal element.</title>
        <authorList>
            <person name="Fuentes J."/>
            <person name="Tamames J."/>
            <person name="Allen E."/>
            <person name="Plominski A."/>
            <person name="Vasquez M."/>
        </authorList>
    </citation>
    <scope>NUCLEOTIDE SEQUENCE [LARGE SCALE GENOMIC DNA]</scope>
    <source>
        <strain evidence="1 2">CS505</strain>
    </source>
</reference>
<organism evidence="1 2">
    <name type="scientific">Cylindrospermopsis raciborskii CS-505</name>
    <dbReference type="NCBI Taxonomy" id="533240"/>
    <lineage>
        <taxon>Bacteria</taxon>
        <taxon>Bacillati</taxon>
        <taxon>Cyanobacteriota</taxon>
        <taxon>Cyanophyceae</taxon>
        <taxon>Nostocales</taxon>
        <taxon>Aphanizomenonaceae</taxon>
        <taxon>Cylindrospermopsis</taxon>
    </lineage>
</organism>
<proteinExistence type="predicted"/>
<gene>
    <name evidence="1" type="ORF">A9P98_10675</name>
</gene>